<dbReference type="EMBL" id="LGTE01000010">
    <property type="protein sequence ID" value="KNZ69668.1"/>
    <property type="molecule type" value="Genomic_DNA"/>
</dbReference>
<dbReference type="AlphaFoldDB" id="A0A0L6W2R6"/>
<reference evidence="2" key="1">
    <citation type="submission" date="2015-07" db="EMBL/GenBank/DDBJ databases">
        <title>Complete Genome of Thermincola ferriacetica strain Z-0001T.</title>
        <authorList>
            <person name="Lusk B."/>
            <person name="Badalamenti J.P."/>
            <person name="Parameswaran P."/>
            <person name="Bond D.R."/>
            <person name="Torres C.I."/>
        </authorList>
    </citation>
    <scope>NUCLEOTIDE SEQUENCE [LARGE SCALE GENOMIC DNA]</scope>
    <source>
        <strain evidence="2">Z-0001</strain>
    </source>
</reference>
<sequence length="113" mass="12681">MGLLLIEDEEGLAKAISYILKGKAMFVKDGPRPEKPSKLDPFKDYLKVQMAKAIFNCNRLYHELKSLGCSGGKTILVQKNRPYFGRFCYVATFSPPLRAKALNIRAVSNVVWG</sequence>
<comment type="caution">
    <text evidence="1">The sequence shown here is derived from an EMBL/GenBank/DDBJ whole genome shotgun (WGS) entry which is preliminary data.</text>
</comment>
<dbReference type="RefSeq" id="WP_052217924.1">
    <property type="nucleotide sequence ID" value="NZ_LGTE01000010.1"/>
</dbReference>
<accession>A0A0L6W2R6</accession>
<protein>
    <submittedName>
        <fullName evidence="1">Uncharacterized protein</fullName>
    </submittedName>
</protein>
<evidence type="ECO:0000313" key="1">
    <source>
        <dbReference type="EMBL" id="KNZ69668.1"/>
    </source>
</evidence>
<name>A0A0L6W2R6_9FIRM</name>
<gene>
    <name evidence="1" type="ORF">Tfer_1689</name>
</gene>
<dbReference type="Proteomes" id="UP000037175">
    <property type="component" value="Unassembled WGS sequence"/>
</dbReference>
<evidence type="ECO:0000313" key="2">
    <source>
        <dbReference type="Proteomes" id="UP000037175"/>
    </source>
</evidence>
<proteinExistence type="predicted"/>
<keyword evidence="2" id="KW-1185">Reference proteome</keyword>
<organism evidence="1 2">
    <name type="scientific">Thermincola ferriacetica</name>
    <dbReference type="NCBI Taxonomy" id="281456"/>
    <lineage>
        <taxon>Bacteria</taxon>
        <taxon>Bacillati</taxon>
        <taxon>Bacillota</taxon>
        <taxon>Clostridia</taxon>
        <taxon>Eubacteriales</taxon>
        <taxon>Thermincolaceae</taxon>
        <taxon>Thermincola</taxon>
    </lineage>
</organism>